<dbReference type="InParanoid" id="A0A7X0JXC2"/>
<sequence>MQGVGDGTIFTRLNSAYYALEKVERMGLWFAVLPMCLIVLFVSLYERPPYIWISVADMEKGDFKIHIRRESAYLIARLEPENRGFLRKSLSPFNTGKGVYSSDGLNPHYRVFSIESKFGLKLLAYKQHRFPSQSCEYLKYVSKHIIVDETLLNGGIICDDPTSETKRRTFIYDLGGRSVHENVADLFPPVFSLVGNELKIGI</sequence>
<accession>A0A7X0JXC2</accession>
<evidence type="ECO:0000313" key="2">
    <source>
        <dbReference type="EMBL" id="MBB6523011.1"/>
    </source>
</evidence>
<keyword evidence="1" id="KW-0472">Membrane</keyword>
<dbReference type="EMBL" id="JACHHT010000003">
    <property type="protein sequence ID" value="MBB6523011.1"/>
    <property type="molecule type" value="Genomic_DNA"/>
</dbReference>
<evidence type="ECO:0000313" key="3">
    <source>
        <dbReference type="Proteomes" id="UP000528457"/>
    </source>
</evidence>
<organism evidence="2 3">
    <name type="scientific">Pseudoteredinibacter isoporae</name>
    <dbReference type="NCBI Taxonomy" id="570281"/>
    <lineage>
        <taxon>Bacteria</taxon>
        <taxon>Pseudomonadati</taxon>
        <taxon>Pseudomonadota</taxon>
        <taxon>Gammaproteobacteria</taxon>
        <taxon>Cellvibrionales</taxon>
        <taxon>Cellvibrionaceae</taxon>
        <taxon>Pseudoteredinibacter</taxon>
    </lineage>
</organism>
<proteinExistence type="predicted"/>
<gene>
    <name evidence="2" type="ORF">HNR48_003313</name>
</gene>
<keyword evidence="1" id="KW-0812">Transmembrane</keyword>
<dbReference type="AlphaFoldDB" id="A0A7X0JXC2"/>
<name>A0A7X0JXC2_9GAMM</name>
<reference evidence="2 3" key="1">
    <citation type="submission" date="2020-08" db="EMBL/GenBank/DDBJ databases">
        <title>Genomic Encyclopedia of Type Strains, Phase IV (KMG-IV): sequencing the most valuable type-strain genomes for metagenomic binning, comparative biology and taxonomic classification.</title>
        <authorList>
            <person name="Goeker M."/>
        </authorList>
    </citation>
    <scope>NUCLEOTIDE SEQUENCE [LARGE SCALE GENOMIC DNA]</scope>
    <source>
        <strain evidence="2 3">DSM 22368</strain>
    </source>
</reference>
<dbReference type="Proteomes" id="UP000528457">
    <property type="component" value="Unassembled WGS sequence"/>
</dbReference>
<keyword evidence="1" id="KW-1133">Transmembrane helix</keyword>
<protein>
    <submittedName>
        <fullName evidence="2">Uncharacterized protein</fullName>
    </submittedName>
</protein>
<keyword evidence="3" id="KW-1185">Reference proteome</keyword>
<comment type="caution">
    <text evidence="2">The sequence shown here is derived from an EMBL/GenBank/DDBJ whole genome shotgun (WGS) entry which is preliminary data.</text>
</comment>
<dbReference type="RefSeq" id="WP_166844008.1">
    <property type="nucleotide sequence ID" value="NZ_JAAONY010000003.1"/>
</dbReference>
<feature type="transmembrane region" description="Helical" evidence="1">
    <location>
        <begin position="26"/>
        <end position="45"/>
    </location>
</feature>
<evidence type="ECO:0000256" key="1">
    <source>
        <dbReference type="SAM" id="Phobius"/>
    </source>
</evidence>